<dbReference type="GO" id="GO:0016491">
    <property type="term" value="F:oxidoreductase activity"/>
    <property type="evidence" value="ECO:0007669"/>
    <property type="project" value="UniProtKB-KW"/>
</dbReference>
<dbReference type="GO" id="GO:0000166">
    <property type="term" value="F:nucleotide binding"/>
    <property type="evidence" value="ECO:0007669"/>
    <property type="project" value="InterPro"/>
</dbReference>
<sequence>MNKDTLNKDGPNKDWAAQILRIGLLGAARITPRAIVEPAALHGDIDLMAIAARDKSRAEAFAEEHGILEVADDYAALVTHPQVDLVYNALPPAFHAEWCIKAMEAGKHVLCEKPFALDEMEARAMVAVARKTGKRLIEAFHYRYHPLFSMILAHVKSGQLGQLQHISATFSTPISDSPSEFRRHQALGGGVLMDMGCYPLHWCRSLTGHEPENMVAEAIVKDGVDEAVGAEFSCGDTQCAITMRMDAETERGNHLLIEGSAGRLFVQNPLAPDRGHHYIVETLEGSEEGEIIGPTTMECQLLAVKRALFAGQSLPTEGADSINNMRAIDLVRHAASLP</sequence>
<accession>A0A5A7N5U4</accession>
<protein>
    <submittedName>
        <fullName evidence="5">Oxidoreductase</fullName>
    </submittedName>
</protein>
<organism evidence="5 6">
    <name type="scientific">Iodidimonas nitroreducens</name>
    <dbReference type="NCBI Taxonomy" id="1236968"/>
    <lineage>
        <taxon>Bacteria</taxon>
        <taxon>Pseudomonadati</taxon>
        <taxon>Pseudomonadota</taxon>
        <taxon>Alphaproteobacteria</taxon>
        <taxon>Iodidimonadales</taxon>
        <taxon>Iodidimonadaceae</taxon>
        <taxon>Iodidimonas</taxon>
    </lineage>
</organism>
<evidence type="ECO:0000256" key="1">
    <source>
        <dbReference type="ARBA" id="ARBA00010928"/>
    </source>
</evidence>
<dbReference type="InterPro" id="IPR055170">
    <property type="entry name" value="GFO_IDH_MocA-like_dom"/>
</dbReference>
<dbReference type="Gene3D" id="3.40.50.720">
    <property type="entry name" value="NAD(P)-binding Rossmann-like Domain"/>
    <property type="match status" value="1"/>
</dbReference>
<evidence type="ECO:0000256" key="2">
    <source>
        <dbReference type="ARBA" id="ARBA00023002"/>
    </source>
</evidence>
<name>A0A5A7N5U4_9PROT</name>
<comment type="similarity">
    <text evidence="1">Belongs to the Gfo/Idh/MocA family.</text>
</comment>
<dbReference type="InterPro" id="IPR000683">
    <property type="entry name" value="Gfo/Idh/MocA-like_OxRdtase_N"/>
</dbReference>
<dbReference type="Gene3D" id="3.30.360.10">
    <property type="entry name" value="Dihydrodipicolinate Reductase, domain 2"/>
    <property type="match status" value="1"/>
</dbReference>
<evidence type="ECO:0000259" key="4">
    <source>
        <dbReference type="Pfam" id="PF22725"/>
    </source>
</evidence>
<reference evidence="5 6" key="1">
    <citation type="submission" date="2019-09" db="EMBL/GenBank/DDBJ databases">
        <title>NBRP : Genome information of microbial organism related human and environment.</title>
        <authorList>
            <person name="Hattori M."/>
            <person name="Oshima K."/>
            <person name="Inaba H."/>
            <person name="Suda W."/>
            <person name="Sakamoto M."/>
            <person name="Iino T."/>
            <person name="Kitahara M."/>
            <person name="Oshida Y."/>
            <person name="Iida T."/>
            <person name="Kudo T."/>
            <person name="Itoh T."/>
            <person name="Ohkuma M."/>
        </authorList>
    </citation>
    <scope>NUCLEOTIDE SEQUENCE [LARGE SCALE GENOMIC DNA]</scope>
    <source>
        <strain evidence="5 6">Q-1</strain>
    </source>
</reference>
<gene>
    <name evidence="5" type="ORF">JCM17846_10590</name>
</gene>
<dbReference type="RefSeq" id="WP_161760352.1">
    <property type="nucleotide sequence ID" value="NZ_BKCN01000003.1"/>
</dbReference>
<keyword evidence="2" id="KW-0560">Oxidoreductase</keyword>
<dbReference type="InterPro" id="IPR050984">
    <property type="entry name" value="Gfo/Idh/MocA_domain"/>
</dbReference>
<evidence type="ECO:0000313" key="6">
    <source>
        <dbReference type="Proteomes" id="UP000324996"/>
    </source>
</evidence>
<dbReference type="Proteomes" id="UP000324996">
    <property type="component" value="Unassembled WGS sequence"/>
</dbReference>
<feature type="domain" description="Gfo/Idh/MocA-like oxidoreductase N-terminal" evidence="3">
    <location>
        <begin position="20"/>
        <end position="138"/>
    </location>
</feature>
<dbReference type="SUPFAM" id="SSF55347">
    <property type="entry name" value="Glyceraldehyde-3-phosphate dehydrogenase-like, C-terminal domain"/>
    <property type="match status" value="1"/>
</dbReference>
<feature type="domain" description="GFO/IDH/MocA-like oxidoreductase" evidence="4">
    <location>
        <begin position="153"/>
        <end position="264"/>
    </location>
</feature>
<dbReference type="Pfam" id="PF01408">
    <property type="entry name" value="GFO_IDH_MocA"/>
    <property type="match status" value="1"/>
</dbReference>
<evidence type="ECO:0000259" key="3">
    <source>
        <dbReference type="Pfam" id="PF01408"/>
    </source>
</evidence>
<dbReference type="Pfam" id="PF22725">
    <property type="entry name" value="GFO_IDH_MocA_C3"/>
    <property type="match status" value="1"/>
</dbReference>
<dbReference type="InterPro" id="IPR036291">
    <property type="entry name" value="NAD(P)-bd_dom_sf"/>
</dbReference>
<evidence type="ECO:0000313" key="5">
    <source>
        <dbReference type="EMBL" id="GER03377.1"/>
    </source>
</evidence>
<dbReference type="EMBL" id="BKCN01000003">
    <property type="protein sequence ID" value="GER03377.1"/>
    <property type="molecule type" value="Genomic_DNA"/>
</dbReference>
<comment type="caution">
    <text evidence="5">The sequence shown here is derived from an EMBL/GenBank/DDBJ whole genome shotgun (WGS) entry which is preliminary data.</text>
</comment>
<dbReference type="PANTHER" id="PTHR22604">
    <property type="entry name" value="OXIDOREDUCTASES"/>
    <property type="match status" value="1"/>
</dbReference>
<dbReference type="PANTHER" id="PTHR22604:SF105">
    <property type="entry name" value="TRANS-1,2-DIHYDROBENZENE-1,2-DIOL DEHYDROGENASE"/>
    <property type="match status" value="1"/>
</dbReference>
<proteinExistence type="inferred from homology"/>
<dbReference type="AlphaFoldDB" id="A0A5A7N5U4"/>
<keyword evidence="6" id="KW-1185">Reference proteome</keyword>
<dbReference type="SUPFAM" id="SSF51735">
    <property type="entry name" value="NAD(P)-binding Rossmann-fold domains"/>
    <property type="match status" value="1"/>
</dbReference>